<dbReference type="InterPro" id="IPR050319">
    <property type="entry name" value="ABC_transp_ATP-bind"/>
</dbReference>
<evidence type="ECO:0000313" key="8">
    <source>
        <dbReference type="Proteomes" id="UP000095651"/>
    </source>
</evidence>
<dbReference type="RefSeq" id="WP_055653513.1">
    <property type="nucleotide sequence ID" value="NZ_CABIXC010000002.1"/>
</dbReference>
<dbReference type="InterPro" id="IPR003593">
    <property type="entry name" value="AAA+_ATPase"/>
</dbReference>
<dbReference type="InterPro" id="IPR027417">
    <property type="entry name" value="P-loop_NTPase"/>
</dbReference>
<evidence type="ECO:0000313" key="9">
    <source>
        <dbReference type="Proteomes" id="UP000261257"/>
    </source>
</evidence>
<dbReference type="SUPFAM" id="SSF52540">
    <property type="entry name" value="P-loop containing nucleoside triphosphate hydrolases"/>
    <property type="match status" value="1"/>
</dbReference>
<evidence type="ECO:0000256" key="3">
    <source>
        <dbReference type="ARBA" id="ARBA00022741"/>
    </source>
</evidence>
<dbReference type="PROSITE" id="PS00211">
    <property type="entry name" value="ABC_TRANSPORTER_1"/>
    <property type="match status" value="1"/>
</dbReference>
<proteinExistence type="inferred from homology"/>
<sequence>MADKNHDKKKEALLTIKGLKTYFPVKGGFMGKTQSYVQAVNDIDLTIYKGETLGLVGESGCGKTTLGKTILQLYKPTEGEMVYEFENGPRNLEKLTSKEMDEARKKIQIVFQDPQSSLNPSFTIYQSLSDPLKKFGIKTKEERRKIIGDLLEAVNMRREYMDRYPHEFSGGQRQRIGIARALCINPELVICDEAVSALDVSIQAQVLNLLKKLKEERNLTYIFITHDLSVVEYISDRIAVMYLGRIVELAEADELYRNTVHPYTQALLSAIPVADIHHKKKRIILEGDVPSPMNPPSGCHFHGRCSQCQEICKNQRPELKKYDIDGREHYVACHFAEENIKHAAEKRNKM</sequence>
<dbReference type="Pfam" id="PF00005">
    <property type="entry name" value="ABC_tran"/>
    <property type="match status" value="1"/>
</dbReference>
<evidence type="ECO:0000313" key="6">
    <source>
        <dbReference type="EMBL" id="CUN84883.1"/>
    </source>
</evidence>
<name>A0A174A9K2_9FIRM</name>
<dbReference type="Gene3D" id="3.40.50.300">
    <property type="entry name" value="P-loop containing nucleotide triphosphate hydrolases"/>
    <property type="match status" value="1"/>
</dbReference>
<dbReference type="GO" id="GO:0015833">
    <property type="term" value="P:peptide transport"/>
    <property type="evidence" value="ECO:0007669"/>
    <property type="project" value="InterPro"/>
</dbReference>
<dbReference type="PROSITE" id="PS50893">
    <property type="entry name" value="ABC_TRANSPORTER_2"/>
    <property type="match status" value="1"/>
</dbReference>
<dbReference type="AlphaFoldDB" id="A0A174A9K2"/>
<dbReference type="SMART" id="SM00382">
    <property type="entry name" value="AAA"/>
    <property type="match status" value="1"/>
</dbReference>
<dbReference type="NCBIfam" id="TIGR01727">
    <property type="entry name" value="oligo_HPY"/>
    <property type="match status" value="1"/>
</dbReference>
<keyword evidence="3" id="KW-0547">Nucleotide-binding</keyword>
<keyword evidence="4 6" id="KW-0067">ATP-binding</keyword>
<keyword evidence="2" id="KW-0813">Transport</keyword>
<accession>A0A174A9K2</accession>
<evidence type="ECO:0000256" key="4">
    <source>
        <dbReference type="ARBA" id="ARBA00022840"/>
    </source>
</evidence>
<dbReference type="FunFam" id="3.40.50.300:FF:000016">
    <property type="entry name" value="Oligopeptide ABC transporter ATP-binding component"/>
    <property type="match status" value="1"/>
</dbReference>
<dbReference type="Proteomes" id="UP000095651">
    <property type="component" value="Unassembled WGS sequence"/>
</dbReference>
<feature type="domain" description="ABC transporter" evidence="5">
    <location>
        <begin position="25"/>
        <end position="268"/>
    </location>
</feature>
<gene>
    <name evidence="6" type="primary">gsiA_5</name>
    <name evidence="7" type="ORF">DXC39_22440</name>
    <name evidence="6" type="ORF">ERS852407_01257</name>
</gene>
<dbReference type="Proteomes" id="UP000261257">
    <property type="component" value="Unassembled WGS sequence"/>
</dbReference>
<protein>
    <submittedName>
        <fullName evidence="6 7">ABC transporter ATP-binding protein</fullName>
        <ecNumber evidence="6">3.6.3.-</ecNumber>
    </submittedName>
</protein>
<dbReference type="InterPro" id="IPR003439">
    <property type="entry name" value="ABC_transporter-like_ATP-bd"/>
</dbReference>
<dbReference type="GO" id="GO:0005524">
    <property type="term" value="F:ATP binding"/>
    <property type="evidence" value="ECO:0007669"/>
    <property type="project" value="UniProtKB-KW"/>
</dbReference>
<dbReference type="InterPro" id="IPR013563">
    <property type="entry name" value="Oligopep_ABC_C"/>
</dbReference>
<dbReference type="EMBL" id="CYZE01000002">
    <property type="protein sequence ID" value="CUN84883.1"/>
    <property type="molecule type" value="Genomic_DNA"/>
</dbReference>
<dbReference type="PANTHER" id="PTHR43776:SF7">
    <property type="entry name" value="D,D-DIPEPTIDE TRANSPORT ATP-BINDING PROTEIN DDPF-RELATED"/>
    <property type="match status" value="1"/>
</dbReference>
<dbReference type="Pfam" id="PF08352">
    <property type="entry name" value="oligo_HPY"/>
    <property type="match status" value="1"/>
</dbReference>
<keyword evidence="6" id="KW-0378">Hydrolase</keyword>
<dbReference type="GO" id="GO:0016887">
    <property type="term" value="F:ATP hydrolysis activity"/>
    <property type="evidence" value="ECO:0007669"/>
    <property type="project" value="InterPro"/>
</dbReference>
<reference evidence="7 9" key="2">
    <citation type="submission" date="2018-08" db="EMBL/GenBank/DDBJ databases">
        <title>A genome reference for cultivated species of the human gut microbiota.</title>
        <authorList>
            <person name="Zou Y."/>
            <person name="Xue W."/>
            <person name="Luo G."/>
        </authorList>
    </citation>
    <scope>NUCLEOTIDE SEQUENCE [LARGE SCALE GENOMIC DNA]</scope>
    <source>
        <strain evidence="7 9">TF05-11AC</strain>
    </source>
</reference>
<evidence type="ECO:0000256" key="1">
    <source>
        <dbReference type="ARBA" id="ARBA00005417"/>
    </source>
</evidence>
<dbReference type="PANTHER" id="PTHR43776">
    <property type="entry name" value="TRANSPORT ATP-BINDING PROTEIN"/>
    <property type="match status" value="1"/>
</dbReference>
<dbReference type="CDD" id="cd03257">
    <property type="entry name" value="ABC_NikE_OppD_transporters"/>
    <property type="match status" value="1"/>
</dbReference>
<evidence type="ECO:0000256" key="2">
    <source>
        <dbReference type="ARBA" id="ARBA00022448"/>
    </source>
</evidence>
<dbReference type="InterPro" id="IPR017871">
    <property type="entry name" value="ABC_transporter-like_CS"/>
</dbReference>
<evidence type="ECO:0000313" key="7">
    <source>
        <dbReference type="EMBL" id="RGL99711.1"/>
    </source>
</evidence>
<dbReference type="EMBL" id="QSSQ01000029">
    <property type="protein sequence ID" value="RGL99711.1"/>
    <property type="molecule type" value="Genomic_DNA"/>
</dbReference>
<dbReference type="EC" id="3.6.3.-" evidence="6"/>
<comment type="similarity">
    <text evidence="1">Belongs to the ABC transporter superfamily.</text>
</comment>
<dbReference type="GO" id="GO:0055085">
    <property type="term" value="P:transmembrane transport"/>
    <property type="evidence" value="ECO:0007669"/>
    <property type="project" value="UniProtKB-ARBA"/>
</dbReference>
<evidence type="ECO:0000259" key="5">
    <source>
        <dbReference type="PROSITE" id="PS50893"/>
    </source>
</evidence>
<reference evidence="6 8" key="1">
    <citation type="submission" date="2015-09" db="EMBL/GenBank/DDBJ databases">
        <authorList>
            <consortium name="Pathogen Informatics"/>
        </authorList>
    </citation>
    <scope>NUCLEOTIDE SEQUENCE [LARGE SCALE GENOMIC DNA]</scope>
    <source>
        <strain evidence="6 8">2789STDY5608850</strain>
    </source>
</reference>
<organism evidence="6 8">
    <name type="scientific">Hungatella hathewayi</name>
    <dbReference type="NCBI Taxonomy" id="154046"/>
    <lineage>
        <taxon>Bacteria</taxon>
        <taxon>Bacillati</taxon>
        <taxon>Bacillota</taxon>
        <taxon>Clostridia</taxon>
        <taxon>Lachnospirales</taxon>
        <taxon>Lachnospiraceae</taxon>
        <taxon>Hungatella</taxon>
    </lineage>
</organism>